<feature type="non-terminal residue" evidence="2">
    <location>
        <position position="1"/>
    </location>
</feature>
<name>A0AAN6F4N2_9PEZI</name>
<comment type="caution">
    <text evidence="2">The sequence shown here is derived from an EMBL/GenBank/DDBJ whole genome shotgun (WGS) entry which is preliminary data.</text>
</comment>
<dbReference type="AlphaFoldDB" id="A0AAN6F4N2"/>
<evidence type="ECO:0000256" key="1">
    <source>
        <dbReference type="SAM" id="MobiDB-lite"/>
    </source>
</evidence>
<dbReference type="Proteomes" id="UP001168146">
    <property type="component" value="Unassembled WGS sequence"/>
</dbReference>
<organism evidence="2 3">
    <name type="scientific">Friedmanniomyces endolithicus</name>
    <dbReference type="NCBI Taxonomy" id="329885"/>
    <lineage>
        <taxon>Eukaryota</taxon>
        <taxon>Fungi</taxon>
        <taxon>Dikarya</taxon>
        <taxon>Ascomycota</taxon>
        <taxon>Pezizomycotina</taxon>
        <taxon>Dothideomycetes</taxon>
        <taxon>Dothideomycetidae</taxon>
        <taxon>Mycosphaerellales</taxon>
        <taxon>Teratosphaeriaceae</taxon>
        <taxon>Friedmanniomyces</taxon>
    </lineage>
</organism>
<reference evidence="2" key="1">
    <citation type="submission" date="2021-12" db="EMBL/GenBank/DDBJ databases">
        <title>Black yeast isolated from Biological Soil Crust.</title>
        <authorList>
            <person name="Kurbessoian T."/>
        </authorList>
    </citation>
    <scope>NUCLEOTIDE SEQUENCE</scope>
    <source>
        <strain evidence="2">CCFEE 5208</strain>
    </source>
</reference>
<evidence type="ECO:0000313" key="3">
    <source>
        <dbReference type="Proteomes" id="UP001168146"/>
    </source>
</evidence>
<evidence type="ECO:0000313" key="2">
    <source>
        <dbReference type="EMBL" id="KAK0290119.1"/>
    </source>
</evidence>
<sequence>YQGRGRRAVARRPQAHMSPAGGPSHDPRSRRAIYRRLYRAGRRSAGTQRRRSGGVPGVGAAVRYT</sequence>
<feature type="non-terminal residue" evidence="2">
    <location>
        <position position="65"/>
    </location>
</feature>
<proteinExistence type="predicted"/>
<feature type="region of interest" description="Disordered" evidence="1">
    <location>
        <begin position="1"/>
        <end position="65"/>
    </location>
</feature>
<dbReference type="EMBL" id="JASUXU010001384">
    <property type="protein sequence ID" value="KAK0290119.1"/>
    <property type="molecule type" value="Genomic_DNA"/>
</dbReference>
<accession>A0AAN6F4N2</accession>
<feature type="compositionally biased region" description="Basic residues" evidence="1">
    <location>
        <begin position="1"/>
        <end position="14"/>
    </location>
</feature>
<protein>
    <submittedName>
        <fullName evidence="2">Uncharacterized protein</fullName>
    </submittedName>
</protein>
<feature type="compositionally biased region" description="Basic residues" evidence="1">
    <location>
        <begin position="28"/>
        <end position="52"/>
    </location>
</feature>
<gene>
    <name evidence="2" type="ORF">LTR82_018404</name>
</gene>